<evidence type="ECO:0000256" key="2">
    <source>
        <dbReference type="ARBA" id="ARBA00022643"/>
    </source>
</evidence>
<reference evidence="6" key="1">
    <citation type="submission" date="2020-05" db="EMBL/GenBank/DDBJ databases">
        <authorList>
            <person name="Chiriac C."/>
            <person name="Salcher M."/>
            <person name="Ghai R."/>
            <person name="Kavagutti S V."/>
        </authorList>
    </citation>
    <scope>NUCLEOTIDE SEQUENCE</scope>
</reference>
<evidence type="ECO:0000259" key="5">
    <source>
        <dbReference type="Pfam" id="PF00296"/>
    </source>
</evidence>
<dbReference type="NCBIfam" id="TIGR03619">
    <property type="entry name" value="F420_Rv2161c"/>
    <property type="match status" value="1"/>
</dbReference>
<gene>
    <name evidence="6" type="ORF">UFOPK1722_00362</name>
</gene>
<sequence>MKVGYTTMNTPADIAPPILGPLLESAGFDSIWIGEHSHIPVSRETPYPTGGDMPWQYTTMMDPFLSLMQIGDHAPSLLLGLGVALPLEHDVFVLAKQVATLDVLSGGRVQFGVGVGWNREELANHHDVKWSMRYRALADCVAALRSLWMNDESEHHGEWYDFDKVWSRPKPVQRPHPPIWCGTGGKLGTQHAVAWADGWMPLDVTLGDVEKRVTKFRQVASESGRTDVPISMVAFGDPTLDTLLRYRDLGIERVIVGSGRDGWEDPAGVPAFIDRYAAMIDRLAS</sequence>
<accession>A0A6J6E6B0</accession>
<keyword evidence="1" id="KW-0285">Flavoprotein</keyword>
<dbReference type="SUPFAM" id="SSF51679">
    <property type="entry name" value="Bacterial luciferase-like"/>
    <property type="match status" value="1"/>
</dbReference>
<evidence type="ECO:0000256" key="1">
    <source>
        <dbReference type="ARBA" id="ARBA00022630"/>
    </source>
</evidence>
<evidence type="ECO:0000256" key="3">
    <source>
        <dbReference type="ARBA" id="ARBA00023002"/>
    </source>
</evidence>
<protein>
    <submittedName>
        <fullName evidence="6">Unannotated protein</fullName>
    </submittedName>
</protein>
<dbReference type="Pfam" id="PF00296">
    <property type="entry name" value="Bac_luciferase"/>
    <property type="match status" value="1"/>
</dbReference>
<organism evidence="6">
    <name type="scientific">freshwater metagenome</name>
    <dbReference type="NCBI Taxonomy" id="449393"/>
    <lineage>
        <taxon>unclassified sequences</taxon>
        <taxon>metagenomes</taxon>
        <taxon>ecological metagenomes</taxon>
    </lineage>
</organism>
<proteinExistence type="predicted"/>
<evidence type="ECO:0000256" key="4">
    <source>
        <dbReference type="ARBA" id="ARBA00023033"/>
    </source>
</evidence>
<name>A0A6J6E6B0_9ZZZZ</name>
<dbReference type="AlphaFoldDB" id="A0A6J6E6B0"/>
<dbReference type="GO" id="GO:0008726">
    <property type="term" value="F:alkanesulfonate monooxygenase activity"/>
    <property type="evidence" value="ECO:0007669"/>
    <property type="project" value="TreeGrafter"/>
</dbReference>
<dbReference type="InterPro" id="IPR019921">
    <property type="entry name" value="Lucif-like_OxRdtase_Rv2161c"/>
</dbReference>
<dbReference type="PANTHER" id="PTHR42847">
    <property type="entry name" value="ALKANESULFONATE MONOOXYGENASE"/>
    <property type="match status" value="1"/>
</dbReference>
<dbReference type="InterPro" id="IPR036661">
    <property type="entry name" value="Luciferase-like_sf"/>
</dbReference>
<dbReference type="InterPro" id="IPR011251">
    <property type="entry name" value="Luciferase-like_dom"/>
</dbReference>
<dbReference type="Gene3D" id="3.20.20.30">
    <property type="entry name" value="Luciferase-like domain"/>
    <property type="match status" value="1"/>
</dbReference>
<dbReference type="InterPro" id="IPR050172">
    <property type="entry name" value="SsuD_RutA_monooxygenase"/>
</dbReference>
<dbReference type="EMBL" id="CAEZTS010000020">
    <property type="protein sequence ID" value="CAB4570814.1"/>
    <property type="molecule type" value="Genomic_DNA"/>
</dbReference>
<keyword evidence="2" id="KW-0288">FMN</keyword>
<keyword evidence="3" id="KW-0560">Oxidoreductase</keyword>
<dbReference type="GO" id="GO:0046306">
    <property type="term" value="P:alkanesulfonate catabolic process"/>
    <property type="evidence" value="ECO:0007669"/>
    <property type="project" value="TreeGrafter"/>
</dbReference>
<feature type="domain" description="Luciferase-like" evidence="5">
    <location>
        <begin position="22"/>
        <end position="235"/>
    </location>
</feature>
<evidence type="ECO:0000313" key="6">
    <source>
        <dbReference type="EMBL" id="CAB4570814.1"/>
    </source>
</evidence>
<keyword evidence="4" id="KW-0503">Monooxygenase</keyword>
<dbReference type="PANTHER" id="PTHR42847:SF4">
    <property type="entry name" value="ALKANESULFONATE MONOOXYGENASE-RELATED"/>
    <property type="match status" value="1"/>
</dbReference>